<dbReference type="PANTHER" id="PTHR36919">
    <property type="entry name" value="BLR1215 PROTEIN"/>
    <property type="match status" value="1"/>
</dbReference>
<keyword evidence="4" id="KW-1185">Reference proteome</keyword>
<dbReference type="PANTHER" id="PTHR36919:SF2">
    <property type="entry name" value="BLL6627 PROTEIN"/>
    <property type="match status" value="1"/>
</dbReference>
<evidence type="ECO:0000313" key="3">
    <source>
        <dbReference type="EMBL" id="QGM99197.1"/>
    </source>
</evidence>
<dbReference type="Pfam" id="PF09917">
    <property type="entry name" value="DUF2147"/>
    <property type="match status" value="1"/>
</dbReference>
<dbReference type="Gene3D" id="2.40.128.520">
    <property type="match status" value="1"/>
</dbReference>
<evidence type="ECO:0000256" key="1">
    <source>
        <dbReference type="SAM" id="SignalP"/>
    </source>
</evidence>
<dbReference type="InterPro" id="IPR019223">
    <property type="entry name" value="DUF2147"/>
</dbReference>
<feature type="chain" id="PRO_5025405854" evidence="1">
    <location>
        <begin position="25"/>
        <end position="126"/>
    </location>
</feature>
<protein>
    <submittedName>
        <fullName evidence="3">DUF2147 domain-containing protein</fullName>
    </submittedName>
</protein>
<dbReference type="Proteomes" id="UP000422569">
    <property type="component" value="Chromosome"/>
</dbReference>
<evidence type="ECO:0000259" key="2">
    <source>
        <dbReference type="Pfam" id="PF09917"/>
    </source>
</evidence>
<reference evidence="3 4" key="1">
    <citation type="submission" date="2019-09" db="EMBL/GenBank/DDBJ databases">
        <title>Isolation and complete genome sequencing of Methylocystis species.</title>
        <authorList>
            <person name="Rumah B.L."/>
            <person name="Stead C.E."/>
            <person name="Stevens B.C."/>
            <person name="Minton N.P."/>
            <person name="Grosse-Honebrink A."/>
            <person name="Zhang Y."/>
        </authorList>
    </citation>
    <scope>NUCLEOTIDE SEQUENCE [LARGE SCALE GENOMIC DNA]</scope>
    <source>
        <strain evidence="3 4">BRCS2</strain>
    </source>
</reference>
<accession>A0A6B8M2T4</accession>
<keyword evidence="1" id="KW-0732">Signal</keyword>
<dbReference type="PROSITE" id="PS51257">
    <property type="entry name" value="PROKAR_LIPOPROTEIN"/>
    <property type="match status" value="1"/>
</dbReference>
<dbReference type="EMBL" id="CP044331">
    <property type="protein sequence ID" value="QGM99197.1"/>
    <property type="molecule type" value="Genomic_DNA"/>
</dbReference>
<dbReference type="KEGG" id="mpar:F7D14_18045"/>
<sequence length="126" mass="13198">MRKVVREVSLSLLFTLAGVGCALAGDPTGVWLREGGKATVRILPCGGALCGTVASVRDPDSQAKVGQRVFYGMTPSGDDKWFGRAFNPDDGKTYSGAMTLSGDHLTTAGCVLGGLICKSVGWSRMR</sequence>
<organism evidence="3 4">
    <name type="scientific">Methylocystis parvus</name>
    <dbReference type="NCBI Taxonomy" id="134"/>
    <lineage>
        <taxon>Bacteria</taxon>
        <taxon>Pseudomonadati</taxon>
        <taxon>Pseudomonadota</taxon>
        <taxon>Alphaproteobacteria</taxon>
        <taxon>Hyphomicrobiales</taxon>
        <taxon>Methylocystaceae</taxon>
        <taxon>Methylocystis</taxon>
    </lineage>
</organism>
<feature type="domain" description="DUF2147" evidence="2">
    <location>
        <begin position="29"/>
        <end position="124"/>
    </location>
</feature>
<feature type="signal peptide" evidence="1">
    <location>
        <begin position="1"/>
        <end position="24"/>
    </location>
</feature>
<name>A0A6B8M2T4_9HYPH</name>
<proteinExistence type="predicted"/>
<dbReference type="AlphaFoldDB" id="A0A6B8M2T4"/>
<evidence type="ECO:0000313" key="4">
    <source>
        <dbReference type="Proteomes" id="UP000422569"/>
    </source>
</evidence>
<dbReference type="RefSeq" id="WP_016918907.1">
    <property type="nucleotide sequence ID" value="NZ_CP044331.1"/>
</dbReference>
<gene>
    <name evidence="3" type="ORF">F7D14_18045</name>
</gene>